<keyword evidence="3" id="KW-0067">ATP-binding</keyword>
<feature type="domain" description="Helicase XPB/Ssl2 N-terminal" evidence="2">
    <location>
        <begin position="540"/>
        <end position="661"/>
    </location>
</feature>
<proteinExistence type="predicted"/>
<accession>A0A7X6HH05</accession>
<keyword evidence="3" id="KW-0347">Helicase</keyword>
<feature type="region of interest" description="Disordered" evidence="1">
    <location>
        <begin position="750"/>
        <end position="776"/>
    </location>
</feature>
<evidence type="ECO:0000313" key="3">
    <source>
        <dbReference type="EMBL" id="NKX56220.1"/>
    </source>
</evidence>
<evidence type="ECO:0000259" key="2">
    <source>
        <dbReference type="Pfam" id="PF13625"/>
    </source>
</evidence>
<name>A0A7X6HH05_9MICC</name>
<keyword evidence="3" id="KW-0547">Nucleotide-binding</keyword>
<gene>
    <name evidence="3" type="ORF">HGG74_17140</name>
</gene>
<dbReference type="RefSeq" id="WP_168488340.1">
    <property type="nucleotide sequence ID" value="NZ_JAAZSQ010000021.1"/>
</dbReference>
<evidence type="ECO:0000256" key="1">
    <source>
        <dbReference type="SAM" id="MobiDB-lite"/>
    </source>
</evidence>
<dbReference type="Pfam" id="PF13625">
    <property type="entry name" value="Helicase_C_3"/>
    <property type="match status" value="1"/>
</dbReference>
<dbReference type="InterPro" id="IPR032830">
    <property type="entry name" value="XPB/Ssl2_N"/>
</dbReference>
<protein>
    <submittedName>
        <fullName evidence="3">Helicase-associated domain-containing protein</fullName>
    </submittedName>
</protein>
<organism evidence="3 4">
    <name type="scientific">Arthrobacter mobilis</name>
    <dbReference type="NCBI Taxonomy" id="2724944"/>
    <lineage>
        <taxon>Bacteria</taxon>
        <taxon>Bacillati</taxon>
        <taxon>Actinomycetota</taxon>
        <taxon>Actinomycetes</taxon>
        <taxon>Micrococcales</taxon>
        <taxon>Micrococcaceae</taxon>
        <taxon>Arthrobacter</taxon>
    </lineage>
</organism>
<dbReference type="Proteomes" id="UP000544090">
    <property type="component" value="Unassembled WGS sequence"/>
</dbReference>
<reference evidence="3 4" key="1">
    <citation type="submission" date="2020-04" db="EMBL/GenBank/DDBJ databases">
        <title>Arthrobacter sp. nov.</title>
        <authorList>
            <person name="Liu S."/>
        </authorList>
    </citation>
    <scope>NUCLEOTIDE SEQUENCE [LARGE SCALE GENOMIC DNA]</scope>
    <source>
        <strain evidence="3 4">E918</strain>
    </source>
</reference>
<evidence type="ECO:0000313" key="4">
    <source>
        <dbReference type="Proteomes" id="UP000544090"/>
    </source>
</evidence>
<keyword evidence="4" id="KW-1185">Reference proteome</keyword>
<dbReference type="GO" id="GO:0004386">
    <property type="term" value="F:helicase activity"/>
    <property type="evidence" value="ECO:0007669"/>
    <property type="project" value="UniProtKB-KW"/>
</dbReference>
<keyword evidence="3" id="KW-0378">Hydrolase</keyword>
<comment type="caution">
    <text evidence="3">The sequence shown here is derived from an EMBL/GenBank/DDBJ whole genome shotgun (WGS) entry which is preliminary data.</text>
</comment>
<sequence>MSSIRALAGELAARTDRQLRALLGARPDLCHPPVPDFPALAARACTRISLQRALENLSRPRLDVLEAVVLSADADAGTAADAAVLAPLLRPAPDAAQAVGTAGLEELEEHLAGLHALALLVRAPQGSGAARSAAYLPVANLEEVLGPYPAGLGRPYHVLAAANPDTAARLAAATEALHQAGYPVAPAAGGADAAAELERWLADGRTWPALLAEAPEATAGLLQRFRHSPVGAVPRAGRMPRIGGRDATPVDWLLARGLLVPLDAAHVELPRSVGLAARQGAVADPWLTAPPLPAAPKAVRHAIRDNAALSAVAETLRLLAQLLAQVRLAPVATLRAGGVGVREARRLAEALRTDTDDVGWLLELAAGAGLIRLDVDTSRWAAGPEADAFEAQPRHLQWQLLVTAWLALDRAPALVGEELPAGGSINPLAAGASRPDAPAVRRRLLAALAQLQEAAGTGLPEGTSAAPSAAETAAFLTWHQPRLQRRFDRLVPGILAEAARLGLTGSGALTDLGAAVAAGRAEEAAAVLERELPAPLTHFVLQADLTAVAPGYLEPEVARELALLSDAEGHGPAAVYRFSAASIRRALDSGRDGAGILAFLGRHAATEVPQPLRYLVEDTAARHGTVRAGAAGSYLRSDDEPALEQLLADPRTAVLGLRQLAPTVLVSTAGTRELLQTLRGLGYAAAPELPEGAGAAAGAGASGAALSGTALSAGAGAGTGPAPPSFAVRMNPWELTEEDLDRQLARLRSSAAPGTAAGPAGAGADGTQPDGTEAGPLLGLETLRTAIRLKRPVRIGIVDPGGDERREVLLPLSVGGGRVRVYDPERETERVVPIHRVMDVELVEGN</sequence>
<dbReference type="EMBL" id="JAAZSQ010000021">
    <property type="protein sequence ID" value="NKX56220.1"/>
    <property type="molecule type" value="Genomic_DNA"/>
</dbReference>
<dbReference type="AlphaFoldDB" id="A0A7X6HH05"/>